<proteinExistence type="predicted"/>
<reference evidence="2" key="1">
    <citation type="submission" date="2022-11" db="UniProtKB">
        <authorList>
            <consortium name="WormBaseParasite"/>
        </authorList>
    </citation>
    <scope>IDENTIFICATION</scope>
</reference>
<name>A0A915KVS8_ROMCU</name>
<evidence type="ECO:0000313" key="1">
    <source>
        <dbReference type="Proteomes" id="UP000887565"/>
    </source>
</evidence>
<dbReference type="AlphaFoldDB" id="A0A915KVS8"/>
<keyword evidence="1" id="KW-1185">Reference proteome</keyword>
<accession>A0A915KVS8</accession>
<protein>
    <submittedName>
        <fullName evidence="2">Uncharacterized protein</fullName>
    </submittedName>
</protein>
<dbReference type="Proteomes" id="UP000887565">
    <property type="component" value="Unplaced"/>
</dbReference>
<evidence type="ECO:0000313" key="2">
    <source>
        <dbReference type="WBParaSite" id="nRc.2.0.1.t43037-RA"/>
    </source>
</evidence>
<organism evidence="1 2">
    <name type="scientific">Romanomermis culicivorax</name>
    <name type="common">Nematode worm</name>
    <dbReference type="NCBI Taxonomy" id="13658"/>
    <lineage>
        <taxon>Eukaryota</taxon>
        <taxon>Metazoa</taxon>
        <taxon>Ecdysozoa</taxon>
        <taxon>Nematoda</taxon>
        <taxon>Enoplea</taxon>
        <taxon>Dorylaimia</taxon>
        <taxon>Mermithida</taxon>
        <taxon>Mermithoidea</taxon>
        <taxon>Mermithidae</taxon>
        <taxon>Romanomermis</taxon>
    </lineage>
</organism>
<sequence length="93" mass="9960">MELESEEMADSALLGEESYKPVDNEDALLYISITDPEIVESEMTSSSAMQPQPQPKVVTQLQTGMMRPPALPALQVIQASTMDATCGTEGKAG</sequence>
<dbReference type="WBParaSite" id="nRc.2.0.1.t43037-RA">
    <property type="protein sequence ID" value="nRc.2.0.1.t43037-RA"/>
    <property type="gene ID" value="nRc.2.0.1.g43037"/>
</dbReference>